<proteinExistence type="predicted"/>
<organism evidence="2 3">
    <name type="scientific">Ephemerocybe angulata</name>
    <dbReference type="NCBI Taxonomy" id="980116"/>
    <lineage>
        <taxon>Eukaryota</taxon>
        <taxon>Fungi</taxon>
        <taxon>Dikarya</taxon>
        <taxon>Basidiomycota</taxon>
        <taxon>Agaricomycotina</taxon>
        <taxon>Agaricomycetes</taxon>
        <taxon>Agaricomycetidae</taxon>
        <taxon>Agaricales</taxon>
        <taxon>Agaricineae</taxon>
        <taxon>Psathyrellaceae</taxon>
        <taxon>Ephemerocybe</taxon>
    </lineage>
</organism>
<sequence>MELSVPFFTGSDYDVHPHDFLRLFRRVERTDDARVCQFVNYLQAGSVADQWWDGLADDVRKSWRLVEAEFAERWPKVPVFRKTQSRCLEEMLAMTLPYAKLGRTEAYQARVVYCHVGWAARMAVLARGAGVYDSGAYLGKVIRDLPWAVRQLMRGRYGTWREFLEGVQSLEMEVLEDWMEVGKWRGRAPVAGRRRSAQTRDRSLPTSVLQARAQDWRTRSPPVPQDEDCSPAPAAVLSPASETTRHWVPESLPRIPSNGDENVAAVRGSEGDSQPGVISAQLPAGGDGVRGDSSFEMPGAWRDGDGRCGKLIDRVVTRTQAVVARSEAWVGGWRWRAVGGCASHSLGRFGFRDGG</sequence>
<name>A0A8H5ARM2_9AGAR</name>
<feature type="region of interest" description="Disordered" evidence="1">
    <location>
        <begin position="267"/>
        <end position="288"/>
    </location>
</feature>
<reference evidence="2 3" key="1">
    <citation type="journal article" date="2020" name="ISME J.">
        <title>Uncovering the hidden diversity of litter-decomposition mechanisms in mushroom-forming fungi.</title>
        <authorList>
            <person name="Floudas D."/>
            <person name="Bentzer J."/>
            <person name="Ahren D."/>
            <person name="Johansson T."/>
            <person name="Persson P."/>
            <person name="Tunlid A."/>
        </authorList>
    </citation>
    <scope>NUCLEOTIDE SEQUENCE [LARGE SCALE GENOMIC DNA]</scope>
    <source>
        <strain evidence="2 3">CBS 175.51</strain>
    </source>
</reference>
<gene>
    <name evidence="2" type="ORF">D9611_014449</name>
</gene>
<comment type="caution">
    <text evidence="2">The sequence shown here is derived from an EMBL/GenBank/DDBJ whole genome shotgun (WGS) entry which is preliminary data.</text>
</comment>
<feature type="region of interest" description="Disordered" evidence="1">
    <location>
        <begin position="190"/>
        <end position="232"/>
    </location>
</feature>
<dbReference type="Proteomes" id="UP000541558">
    <property type="component" value="Unassembled WGS sequence"/>
</dbReference>
<evidence type="ECO:0000313" key="3">
    <source>
        <dbReference type="Proteomes" id="UP000541558"/>
    </source>
</evidence>
<protein>
    <submittedName>
        <fullName evidence="2">Uncharacterized protein</fullName>
    </submittedName>
</protein>
<evidence type="ECO:0000313" key="2">
    <source>
        <dbReference type="EMBL" id="KAF5309707.1"/>
    </source>
</evidence>
<keyword evidence="3" id="KW-1185">Reference proteome</keyword>
<dbReference type="AlphaFoldDB" id="A0A8H5ARM2"/>
<accession>A0A8H5ARM2</accession>
<evidence type="ECO:0000256" key="1">
    <source>
        <dbReference type="SAM" id="MobiDB-lite"/>
    </source>
</evidence>
<dbReference type="EMBL" id="JAACJK010000232">
    <property type="protein sequence ID" value="KAF5309707.1"/>
    <property type="molecule type" value="Genomic_DNA"/>
</dbReference>
<dbReference type="OrthoDB" id="3055569at2759"/>